<dbReference type="CDD" id="cd03020">
    <property type="entry name" value="DsbA_DsbC_DsbG"/>
    <property type="match status" value="1"/>
</dbReference>
<sequence>MPFRTVLMRCLLAATLCLAGAAGASEPRPAADLDFASLPLQQAIKLVHGNGRRRLALFSDPDCRYCQRLERDTLSRLDDVTIYVFLFPLDQHDDAARKARLIWCAPDRAGAWDRWMRDGQLPQAGVCLPPLAANRKLGEALGVRATPTLVLPQGQLLPGAVDLATLEHRLRDGP</sequence>
<dbReference type="EMBL" id="SPVG01000180">
    <property type="protein sequence ID" value="TFW18640.1"/>
    <property type="molecule type" value="Genomic_DNA"/>
</dbReference>
<accession>A0A4Y9S9S1</accession>
<dbReference type="InterPro" id="IPR012336">
    <property type="entry name" value="Thioredoxin-like_fold"/>
</dbReference>
<organism evidence="3 4">
    <name type="scientific">Duganella callida</name>
    <dbReference type="NCBI Taxonomy" id="2561932"/>
    <lineage>
        <taxon>Bacteria</taxon>
        <taxon>Pseudomonadati</taxon>
        <taxon>Pseudomonadota</taxon>
        <taxon>Betaproteobacteria</taxon>
        <taxon>Burkholderiales</taxon>
        <taxon>Oxalobacteraceae</taxon>
        <taxon>Telluria group</taxon>
        <taxon>Duganella</taxon>
    </lineage>
</organism>
<feature type="chain" id="PRO_5021473398" description="Thiol:disulfide interchange protein" evidence="1">
    <location>
        <begin position="25"/>
        <end position="174"/>
    </location>
</feature>
<keyword evidence="1" id="KW-0574">Periplasm</keyword>
<gene>
    <name evidence="3" type="ORF">E4L98_17470</name>
</gene>
<dbReference type="Gene3D" id="3.40.30.10">
    <property type="entry name" value="Glutaredoxin"/>
    <property type="match status" value="1"/>
</dbReference>
<dbReference type="Pfam" id="PF13098">
    <property type="entry name" value="Thioredoxin_2"/>
    <property type="match status" value="1"/>
</dbReference>
<evidence type="ECO:0000313" key="4">
    <source>
        <dbReference type="Proteomes" id="UP000297729"/>
    </source>
</evidence>
<dbReference type="PANTHER" id="PTHR35272:SF3">
    <property type="entry name" value="THIOL:DISULFIDE INTERCHANGE PROTEIN DSBC"/>
    <property type="match status" value="1"/>
</dbReference>
<dbReference type="SUPFAM" id="SSF52833">
    <property type="entry name" value="Thioredoxin-like"/>
    <property type="match status" value="1"/>
</dbReference>
<dbReference type="OrthoDB" id="12976at2"/>
<proteinExistence type="inferred from homology"/>
<dbReference type="RefSeq" id="WP_135202824.1">
    <property type="nucleotide sequence ID" value="NZ_SPVG01000180.1"/>
</dbReference>
<dbReference type="InterPro" id="IPR051470">
    <property type="entry name" value="Thiol:disulfide_interchange"/>
</dbReference>
<dbReference type="Proteomes" id="UP000297729">
    <property type="component" value="Unassembled WGS sequence"/>
</dbReference>
<keyword evidence="4" id="KW-1185">Reference proteome</keyword>
<keyword evidence="1" id="KW-0676">Redox-active center</keyword>
<keyword evidence="1" id="KW-0732">Signal</keyword>
<protein>
    <recommendedName>
        <fullName evidence="1">Thiol:disulfide interchange protein</fullName>
    </recommendedName>
</protein>
<evidence type="ECO:0000259" key="2">
    <source>
        <dbReference type="Pfam" id="PF13098"/>
    </source>
</evidence>
<feature type="domain" description="Thioredoxin-like fold" evidence="2">
    <location>
        <begin position="48"/>
        <end position="169"/>
    </location>
</feature>
<evidence type="ECO:0000313" key="3">
    <source>
        <dbReference type="EMBL" id="TFW18640.1"/>
    </source>
</evidence>
<comment type="caution">
    <text evidence="3">The sequence shown here is derived from an EMBL/GenBank/DDBJ whole genome shotgun (WGS) entry which is preliminary data.</text>
</comment>
<comment type="function">
    <text evidence="1">Required for disulfide bond formation in some periplasmic proteins. Acts by transferring its disulfide bond to other proteins and is reduced in the process.</text>
</comment>
<dbReference type="GO" id="GO:0042597">
    <property type="term" value="C:periplasmic space"/>
    <property type="evidence" value="ECO:0007669"/>
    <property type="project" value="UniProtKB-SubCell"/>
</dbReference>
<comment type="subcellular location">
    <subcellularLocation>
        <location evidence="1">Periplasm</location>
    </subcellularLocation>
</comment>
<name>A0A4Y9S9S1_9BURK</name>
<dbReference type="AlphaFoldDB" id="A0A4Y9S9S1"/>
<dbReference type="InterPro" id="IPR036249">
    <property type="entry name" value="Thioredoxin-like_sf"/>
</dbReference>
<dbReference type="PANTHER" id="PTHR35272">
    <property type="entry name" value="THIOL:DISULFIDE INTERCHANGE PROTEIN DSBC-RELATED"/>
    <property type="match status" value="1"/>
</dbReference>
<evidence type="ECO:0000256" key="1">
    <source>
        <dbReference type="RuleBase" id="RU364038"/>
    </source>
</evidence>
<feature type="signal peptide" evidence="1">
    <location>
        <begin position="1"/>
        <end position="24"/>
    </location>
</feature>
<reference evidence="3 4" key="1">
    <citation type="submission" date="2019-03" db="EMBL/GenBank/DDBJ databases">
        <title>Draft Genome Sequence of Duganella callidus sp. nov., a Novel Duganella Species Isolated from Cultivated Soil.</title>
        <authorList>
            <person name="Raths R."/>
            <person name="Peta V."/>
            <person name="Bucking H."/>
        </authorList>
    </citation>
    <scope>NUCLEOTIDE SEQUENCE [LARGE SCALE GENOMIC DNA]</scope>
    <source>
        <strain evidence="3 4">DN04</strain>
    </source>
</reference>
<comment type="similarity">
    <text evidence="1">Belongs to the thioredoxin family. DsbC subfamily.</text>
</comment>
<dbReference type="InterPro" id="IPR033954">
    <property type="entry name" value="DiS-bond_Isoase_DsbC/G"/>
</dbReference>